<dbReference type="EMBL" id="VBAK01000042">
    <property type="protein sequence ID" value="TMI93015.1"/>
    <property type="molecule type" value="Genomic_DNA"/>
</dbReference>
<dbReference type="CDD" id="cd00081">
    <property type="entry name" value="Hint"/>
    <property type="match status" value="1"/>
</dbReference>
<keyword evidence="2" id="KW-0808">Transferase</keyword>
<dbReference type="Proteomes" id="UP000318509">
    <property type="component" value="Unassembled WGS sequence"/>
</dbReference>
<evidence type="ECO:0000259" key="7">
    <source>
        <dbReference type="SMART" id="SM00306"/>
    </source>
</evidence>
<comment type="catalytic activity">
    <reaction evidence="6">
        <text>DNA(n) + a 2'-deoxyribonucleoside 5'-triphosphate = DNA(n+1) + diphosphate</text>
        <dbReference type="Rhea" id="RHEA:22508"/>
        <dbReference type="Rhea" id="RHEA-COMP:17339"/>
        <dbReference type="Rhea" id="RHEA-COMP:17340"/>
        <dbReference type="ChEBI" id="CHEBI:33019"/>
        <dbReference type="ChEBI" id="CHEBI:61560"/>
        <dbReference type="ChEBI" id="CHEBI:173112"/>
        <dbReference type="EC" id="2.7.7.7"/>
    </reaction>
</comment>
<dbReference type="Gene3D" id="1.10.287.690">
    <property type="entry name" value="Helix hairpin bin"/>
    <property type="match status" value="2"/>
</dbReference>
<dbReference type="SMART" id="SM00306">
    <property type="entry name" value="HintN"/>
    <property type="match status" value="1"/>
</dbReference>
<dbReference type="InterPro" id="IPR003587">
    <property type="entry name" value="Hint_dom_N"/>
</dbReference>
<dbReference type="PANTHER" id="PTHR10322:SF23">
    <property type="entry name" value="DNA POLYMERASE DELTA CATALYTIC SUBUNIT"/>
    <property type="match status" value="1"/>
</dbReference>
<dbReference type="AlphaFoldDB" id="A0A537KB50"/>
<feature type="domain" description="Hint" evidence="7">
    <location>
        <begin position="71"/>
        <end position="187"/>
    </location>
</feature>
<dbReference type="InterPro" id="IPR030934">
    <property type="entry name" value="Intein_C"/>
</dbReference>
<dbReference type="Pfam" id="PF00136">
    <property type="entry name" value="DNA_pol_B"/>
    <property type="match status" value="1"/>
</dbReference>
<organism evidence="8 9">
    <name type="scientific">Candidatus Segetimicrobium genomatis</name>
    <dbReference type="NCBI Taxonomy" id="2569760"/>
    <lineage>
        <taxon>Bacteria</taxon>
        <taxon>Bacillati</taxon>
        <taxon>Candidatus Sysuimicrobiota</taxon>
        <taxon>Candidatus Sysuimicrobiia</taxon>
        <taxon>Candidatus Sysuimicrobiales</taxon>
        <taxon>Candidatus Segetimicrobiaceae</taxon>
        <taxon>Candidatus Segetimicrobium</taxon>
    </lineage>
</organism>
<keyword evidence="5" id="KW-0238">DNA-binding</keyword>
<dbReference type="InterPro" id="IPR042087">
    <property type="entry name" value="DNA_pol_B_thumb"/>
</dbReference>
<dbReference type="Gene3D" id="1.10.132.60">
    <property type="entry name" value="DNA polymerase family B, C-terminal domain"/>
    <property type="match status" value="1"/>
</dbReference>
<dbReference type="NCBIfam" id="TIGR01445">
    <property type="entry name" value="intein_Nterm"/>
    <property type="match status" value="1"/>
</dbReference>
<reference evidence="8 9" key="1">
    <citation type="journal article" date="2019" name="Nat. Microbiol.">
        <title>Mediterranean grassland soil C-N compound turnover is dependent on rainfall and depth, and is mediated by genomically divergent microorganisms.</title>
        <authorList>
            <person name="Diamond S."/>
            <person name="Andeer P.F."/>
            <person name="Li Z."/>
            <person name="Crits-Christoph A."/>
            <person name="Burstein D."/>
            <person name="Anantharaman K."/>
            <person name="Lane K.R."/>
            <person name="Thomas B.C."/>
            <person name="Pan C."/>
            <person name="Northen T.R."/>
            <person name="Banfield J.F."/>
        </authorList>
    </citation>
    <scope>NUCLEOTIDE SEQUENCE [LARGE SCALE GENOMIC DNA]</scope>
    <source>
        <strain evidence="8">NP_3</strain>
    </source>
</reference>
<keyword evidence="3" id="KW-0548">Nucleotidyltransferase</keyword>
<dbReference type="InterPro" id="IPR023211">
    <property type="entry name" value="DNA_pol_palm_dom_sf"/>
</dbReference>
<feature type="non-terminal residue" evidence="8">
    <location>
        <position position="1"/>
    </location>
</feature>
<dbReference type="SUPFAM" id="SSF51294">
    <property type="entry name" value="Hedgehog/intein (Hint) domain"/>
    <property type="match status" value="1"/>
</dbReference>
<evidence type="ECO:0000313" key="9">
    <source>
        <dbReference type="Proteomes" id="UP000318509"/>
    </source>
</evidence>
<evidence type="ECO:0000256" key="2">
    <source>
        <dbReference type="ARBA" id="ARBA00022679"/>
    </source>
</evidence>
<dbReference type="InterPro" id="IPR036844">
    <property type="entry name" value="Hint_dom_sf"/>
</dbReference>
<dbReference type="GO" id="GO:0003677">
    <property type="term" value="F:DNA binding"/>
    <property type="evidence" value="ECO:0007669"/>
    <property type="project" value="UniProtKB-KW"/>
</dbReference>
<evidence type="ECO:0000256" key="6">
    <source>
        <dbReference type="ARBA" id="ARBA00049244"/>
    </source>
</evidence>
<dbReference type="InterPro" id="IPR043502">
    <property type="entry name" value="DNA/RNA_pol_sf"/>
</dbReference>
<accession>A0A537KB50</accession>
<evidence type="ECO:0000313" key="8">
    <source>
        <dbReference type="EMBL" id="TMI93015.1"/>
    </source>
</evidence>
<dbReference type="GO" id="GO:0000166">
    <property type="term" value="F:nucleotide binding"/>
    <property type="evidence" value="ECO:0007669"/>
    <property type="project" value="InterPro"/>
</dbReference>
<evidence type="ECO:0000256" key="5">
    <source>
        <dbReference type="ARBA" id="ARBA00023125"/>
    </source>
</evidence>
<dbReference type="InterPro" id="IPR050240">
    <property type="entry name" value="DNA_pol_type-B"/>
</dbReference>
<gene>
    <name evidence="8" type="ORF">E6H00_01870</name>
</gene>
<protein>
    <recommendedName>
        <fullName evidence="1">DNA-directed DNA polymerase</fullName>
        <ecNumber evidence="1">2.7.7.7</ecNumber>
    </recommendedName>
</protein>
<comment type="caution">
    <text evidence="8">The sequence shown here is derived from an EMBL/GenBank/DDBJ whole genome shotgun (WGS) entry which is preliminary data.</text>
</comment>
<dbReference type="Gene3D" id="2.170.16.10">
    <property type="entry name" value="Hedgehog/Intein (Hint) domain"/>
    <property type="match status" value="1"/>
</dbReference>
<name>A0A537KB50_9BACT</name>
<dbReference type="InterPro" id="IPR006141">
    <property type="entry name" value="Intein_N"/>
</dbReference>
<evidence type="ECO:0000256" key="4">
    <source>
        <dbReference type="ARBA" id="ARBA00022932"/>
    </source>
</evidence>
<dbReference type="GO" id="GO:0003887">
    <property type="term" value="F:DNA-directed DNA polymerase activity"/>
    <property type="evidence" value="ECO:0007669"/>
    <property type="project" value="UniProtKB-KW"/>
</dbReference>
<proteinExistence type="predicted"/>
<dbReference type="PROSITE" id="PS50817">
    <property type="entry name" value="INTEIN_N_TER"/>
    <property type="match status" value="1"/>
</dbReference>
<dbReference type="EC" id="2.7.7.7" evidence="1"/>
<dbReference type="GO" id="GO:0016539">
    <property type="term" value="P:intein-mediated protein splicing"/>
    <property type="evidence" value="ECO:0007669"/>
    <property type="project" value="InterPro"/>
</dbReference>
<keyword evidence="4" id="KW-0239">DNA-directed DNA polymerase</keyword>
<evidence type="ECO:0000256" key="3">
    <source>
        <dbReference type="ARBA" id="ARBA00022695"/>
    </source>
</evidence>
<dbReference type="PANTHER" id="PTHR10322">
    <property type="entry name" value="DNA POLYMERASE CATALYTIC SUBUNIT"/>
    <property type="match status" value="1"/>
</dbReference>
<dbReference type="GO" id="GO:0006261">
    <property type="term" value="P:DNA-templated DNA replication"/>
    <property type="evidence" value="ECO:0007669"/>
    <property type="project" value="TreeGrafter"/>
</dbReference>
<dbReference type="InterPro" id="IPR006134">
    <property type="entry name" value="DNA-dir_DNA_pol_B_multi_dom"/>
</dbReference>
<sequence length="510" mass="57180">TVNCACCRDDPAARVPGIPHHLCRRRQGLIPRVLGRVLDRRAYYKRRRAETSGAEHHLYDMRQTALKWIGVVCLDGGTLVPHRQGGRWRIAPIREIVEAHLPGESMGVKPVEDLSVAGIDPALRTCLKPVNQVVKTPAPARMIRVRLMRGQELLMTPNHLNPILDNERLQLKRADQLRVGDRIPLLASWESRRLLESSLGFTRVTAVDEIPYAERFVYCVELAGEPAAFVAAGGVLTHNSFGYQGYKNARFGQIEAHECTTALGREMLLRAKDVAESQGYTMLHALVDSVWLQRPGATRADYEALARGIVDATGLPIAVEGVYRWIAFVPSRTHPLVGVPNRYFGVFEDGTEKVRGLELRRGDAPPIVAAMQRRMLDLIFQAATLDEARARLPAVAELLEEQCVRLRQHEVRAEELVIRTVLSQDPREYERGIPQAVAAHQLVQAGVALHPGEAIDYIITNAAAKIPGERAVAYARLPSDWFYDADRYREMLRRAADTLLAPFRVVDRRR</sequence>
<dbReference type="Gene3D" id="3.90.1600.10">
    <property type="entry name" value="Palm domain of DNA polymerase"/>
    <property type="match status" value="2"/>
</dbReference>
<evidence type="ECO:0000256" key="1">
    <source>
        <dbReference type="ARBA" id="ARBA00012417"/>
    </source>
</evidence>
<dbReference type="PROSITE" id="PS50818">
    <property type="entry name" value="INTEIN_C_TER"/>
    <property type="match status" value="1"/>
</dbReference>
<dbReference type="SUPFAM" id="SSF56672">
    <property type="entry name" value="DNA/RNA polymerases"/>
    <property type="match status" value="1"/>
</dbReference>